<dbReference type="RefSeq" id="WP_188224251.1">
    <property type="nucleotide sequence ID" value="NZ_JACVXD010000008.1"/>
</dbReference>
<dbReference type="PROSITE" id="PS51257">
    <property type="entry name" value="PROKAR_LIPOPROTEIN"/>
    <property type="match status" value="1"/>
</dbReference>
<comment type="caution">
    <text evidence="1">The sequence shown here is derived from an EMBL/GenBank/DDBJ whole genome shotgun (WGS) entry which is preliminary data.</text>
</comment>
<evidence type="ECO:0008006" key="3">
    <source>
        <dbReference type="Google" id="ProtNLM"/>
    </source>
</evidence>
<dbReference type="Proteomes" id="UP000621516">
    <property type="component" value="Unassembled WGS sequence"/>
</dbReference>
<dbReference type="InterPro" id="IPR032183">
    <property type="entry name" value="PKD-like"/>
</dbReference>
<name>A0A8J6Q4V7_9FLAO</name>
<organism evidence="1 2">
    <name type="scientific">Aestuariibaculum marinum</name>
    <dbReference type="NCBI Taxonomy" id="2683592"/>
    <lineage>
        <taxon>Bacteria</taxon>
        <taxon>Pseudomonadati</taxon>
        <taxon>Bacteroidota</taxon>
        <taxon>Flavobacteriia</taxon>
        <taxon>Flavobacteriales</taxon>
        <taxon>Flavobacteriaceae</taxon>
    </lineage>
</organism>
<dbReference type="Pfam" id="PF16407">
    <property type="entry name" value="PKD_2"/>
    <property type="match status" value="1"/>
</dbReference>
<reference evidence="1 2" key="1">
    <citation type="journal article" date="2018" name="J. Microbiol.">
        <title>Aestuariibaculum marinum sp. nov., a marine bacterium isolated from seawater in South Korea.</title>
        <authorList>
            <person name="Choi J."/>
            <person name="Lee D."/>
            <person name="Jang J.H."/>
            <person name="Cha S."/>
            <person name="Seo T."/>
        </authorList>
    </citation>
    <scope>NUCLEOTIDE SEQUENCE [LARGE SCALE GENOMIC DNA]</scope>
    <source>
        <strain evidence="1 2">IP7</strain>
    </source>
</reference>
<gene>
    <name evidence="1" type="ORF">ICJ85_13120</name>
</gene>
<dbReference type="EMBL" id="JACVXD010000008">
    <property type="protein sequence ID" value="MBD0824957.1"/>
    <property type="molecule type" value="Genomic_DNA"/>
</dbReference>
<protein>
    <recommendedName>
        <fullName evidence="3">PKD-like family protein</fullName>
    </recommendedName>
</protein>
<keyword evidence="2" id="KW-1185">Reference proteome</keyword>
<evidence type="ECO:0000313" key="2">
    <source>
        <dbReference type="Proteomes" id="UP000621516"/>
    </source>
</evidence>
<dbReference type="AlphaFoldDB" id="A0A8J6Q4V7"/>
<accession>A0A8J6Q4V7</accession>
<proteinExistence type="predicted"/>
<sequence>MRKILYMLAALLFVACYEDTGNYNYTEIGDITIEEFPEHLGDLILLEDTLRINPVVGPKIEFDNNNFNFYWSLRQGTNPESKLVRFAYQKDLVLPVTIAGDFSLMFEVEHKETGIIQFKIVRGRGVSKFSNGMYVLKENSNGRTDIDMIGFDTETGEPTTYPNLISVLNNGMGLDGTPVTIDYWGYRKEDYENAQLVAVPALRIASKEDIMVIDINEFDVLGQFDDLFLGEVPAVRNIQNLKSINGNTTLINDGKVYTFANYSNGIVGGEIKEYGGNKFLPALVGNYNMNSNIAWAARDQANTFLMYDTTDGRFKYTNTTASEPRVVKEYPGSTAFQNDFNSNLLFMESIASGIFGNNLYGLLQNKQNPEVLTFLDMNAQGINGGYLRLNVSKTFAAADYKIDDATMWSVHQHRKQIYFVVDNQIWKHDAVSNAETMIKSFEGEEVTFIDVSNEWYTTPDGSIIKQEYTDFVVATSTGPNYKLYKFNMTAGDVPEEEPYFTITGEGKVSDYMYIKPTTTPVWMRTKY</sequence>
<evidence type="ECO:0000313" key="1">
    <source>
        <dbReference type="EMBL" id="MBD0824957.1"/>
    </source>
</evidence>